<dbReference type="SUPFAM" id="SSF53474">
    <property type="entry name" value="alpha/beta-Hydrolases"/>
    <property type="match status" value="1"/>
</dbReference>
<dbReference type="RefSeq" id="WP_221249506.1">
    <property type="nucleotide sequence ID" value="NZ_AP024355.1"/>
</dbReference>
<feature type="domain" description="AB hydrolase-1" evidence="1">
    <location>
        <begin position="52"/>
        <end position="227"/>
    </location>
</feature>
<dbReference type="Pfam" id="PF12697">
    <property type="entry name" value="Abhydrolase_6"/>
    <property type="match status" value="1"/>
</dbReference>
<dbReference type="InterPro" id="IPR029058">
    <property type="entry name" value="AB_hydrolase_fold"/>
</dbReference>
<reference evidence="2 3" key="2">
    <citation type="journal article" date="2021" name="Int. J. Syst. Evol. Microbiol.">
        <title>Isolation and Polyphasic Characterization of Desulfuromonas versatilis sp. Nov., an Electrogenic Bacteria Capable of Versatile Metabolism Isolated from a Graphene Oxide-Reducing Enrichment Culture.</title>
        <authorList>
            <person name="Xie L."/>
            <person name="Yoshida N."/>
            <person name="Ishii S."/>
            <person name="Meng L."/>
        </authorList>
    </citation>
    <scope>NUCLEOTIDE SEQUENCE [LARGE SCALE GENOMIC DNA]</scope>
    <source>
        <strain evidence="2 3">NIT-T3</strain>
    </source>
</reference>
<keyword evidence="3" id="KW-1185">Reference proteome</keyword>
<name>A0ABN6E1T6_9BACT</name>
<dbReference type="InterPro" id="IPR051044">
    <property type="entry name" value="MAG_DAG_Lipase"/>
</dbReference>
<dbReference type="EMBL" id="AP024355">
    <property type="protein sequence ID" value="BCR06127.1"/>
    <property type="molecule type" value="Genomic_DNA"/>
</dbReference>
<reference evidence="2 3" key="1">
    <citation type="journal article" date="2016" name="C (Basel)">
        <title>Selective Growth of and Electricity Production by Marine Exoelectrogenic Bacteria in Self-Aggregated Hydrogel of Microbially Reduced Graphene Oxide.</title>
        <authorList>
            <person name="Yoshida N."/>
            <person name="Goto Y."/>
            <person name="Miyata Y."/>
        </authorList>
    </citation>
    <scope>NUCLEOTIDE SEQUENCE [LARGE SCALE GENOMIC DNA]</scope>
    <source>
        <strain evidence="2 3">NIT-T3</strain>
    </source>
</reference>
<dbReference type="InterPro" id="IPR000073">
    <property type="entry name" value="AB_hydrolase_1"/>
</dbReference>
<evidence type="ECO:0000259" key="1">
    <source>
        <dbReference type="Pfam" id="PF12697"/>
    </source>
</evidence>
<proteinExistence type="predicted"/>
<accession>A0ABN6E1T6</accession>
<dbReference type="PANTHER" id="PTHR11614">
    <property type="entry name" value="PHOSPHOLIPASE-RELATED"/>
    <property type="match status" value="1"/>
</dbReference>
<evidence type="ECO:0000313" key="2">
    <source>
        <dbReference type="EMBL" id="BCR06127.1"/>
    </source>
</evidence>
<dbReference type="Gene3D" id="3.40.50.1820">
    <property type="entry name" value="alpha/beta hydrolase"/>
    <property type="match status" value="1"/>
</dbReference>
<dbReference type="Proteomes" id="UP001319827">
    <property type="component" value="Chromosome"/>
</dbReference>
<evidence type="ECO:0000313" key="3">
    <source>
        <dbReference type="Proteomes" id="UP001319827"/>
    </source>
</evidence>
<organism evidence="2 3">
    <name type="scientific">Desulfuromonas versatilis</name>
    <dbReference type="NCBI Taxonomy" id="2802975"/>
    <lineage>
        <taxon>Bacteria</taxon>
        <taxon>Pseudomonadati</taxon>
        <taxon>Thermodesulfobacteriota</taxon>
        <taxon>Desulfuromonadia</taxon>
        <taxon>Desulfuromonadales</taxon>
        <taxon>Desulfuromonadaceae</taxon>
        <taxon>Desulfuromonas</taxon>
    </lineage>
</organism>
<protein>
    <recommendedName>
        <fullName evidence="1">AB hydrolase-1 domain-containing protein</fullName>
    </recommendedName>
</protein>
<sequence length="284" mass="31527">MSLREGAAAPQDRPAATISIENERRKGLAAGVTREENLPFLRTPSGSARGGVLLVHGFTASPWEMRSPAEALAQAGFLCHAVRLPGHGTTPEDLAGRSCEEWQEAVERGYRLLAEQTDRVYGVGMSTGALLLLTLAEIRPLEGVVLLSPFLRLRHRLAPGAGLLRYFLRFQKRSLPAELAPYYYELRPVNGVYQLYRLVRKVRRLLRGLRLPVLVINARGDSTIDPASGAELYRRLGSTTKEHHLLGEEVSHILTTEENPRLAETLKLISGFLDRLDRLRGPGR</sequence>
<gene>
    <name evidence="2" type="ORF">DESUT3_31960</name>
</gene>